<dbReference type="Proteomes" id="UP000186206">
    <property type="component" value="Unassembled WGS sequence"/>
</dbReference>
<feature type="signal peptide" evidence="1">
    <location>
        <begin position="1"/>
        <end position="18"/>
    </location>
</feature>
<evidence type="ECO:0008006" key="4">
    <source>
        <dbReference type="Google" id="ProtNLM"/>
    </source>
</evidence>
<dbReference type="RefSeq" id="WP_075652775.1">
    <property type="nucleotide sequence ID" value="NZ_AP019658.1"/>
</dbReference>
<dbReference type="InterPro" id="IPR008962">
    <property type="entry name" value="PapD-like_sf"/>
</dbReference>
<accession>A0ABX3F7L7</accession>
<gene>
    <name evidence="2" type="ORF">BIY21_05300</name>
</gene>
<protein>
    <recommendedName>
        <fullName evidence="4">Molecular chaperone</fullName>
    </recommendedName>
</protein>
<comment type="caution">
    <text evidence="2">The sequence shown here is derived from an EMBL/GenBank/DDBJ whole genome shotgun (WGS) entry which is preliminary data.</text>
</comment>
<name>A0ABX3F7L7_9VIBR</name>
<evidence type="ECO:0000313" key="2">
    <source>
        <dbReference type="EMBL" id="OLQ84305.1"/>
    </source>
</evidence>
<feature type="chain" id="PRO_5046797208" description="Molecular chaperone" evidence="1">
    <location>
        <begin position="19"/>
        <end position="229"/>
    </location>
</feature>
<keyword evidence="3" id="KW-1185">Reference proteome</keyword>
<evidence type="ECO:0000313" key="3">
    <source>
        <dbReference type="Proteomes" id="UP000186206"/>
    </source>
</evidence>
<evidence type="ECO:0000256" key="1">
    <source>
        <dbReference type="SAM" id="SignalP"/>
    </source>
</evidence>
<keyword evidence="1" id="KW-0732">Signal</keyword>
<sequence length="229" mass="26537">MRHIFSLCLVVFSFQCFGQLIIAPTRLVVDDTRTTTEEFIVENTSNNPIRLEIDSVYKPISNTEVVRNHPTIHSIEDISDRIRISPPVIRNLKPDQRRTIRVQISTDDSLAEGEYRTYLRFSPTEKKVKNSISNTDSEGIHLDLHFAVESFIPIYLQNGQPKQQVEFTCSKDKLVIENTDKFQFNAWIESSHNRKQKIVLLRESTQTKTKKHDETLTVSVDDDILFKCL</sequence>
<reference evidence="2 3" key="1">
    <citation type="submission" date="2016-09" db="EMBL/GenBank/DDBJ databases">
        <title>Genomic Taxonomy of the Vibrionaceae.</title>
        <authorList>
            <person name="Gonzalez-Castillo A."/>
            <person name="Gomez-Gil B."/>
            <person name="Enciso-Ibarra K."/>
        </authorList>
    </citation>
    <scope>NUCLEOTIDE SEQUENCE [LARGE SCALE GENOMIC DNA]</scope>
    <source>
        <strain evidence="2 3">CAIM 1731</strain>
    </source>
</reference>
<proteinExistence type="predicted"/>
<dbReference type="EMBL" id="MJMI01000164">
    <property type="protein sequence ID" value="OLQ84305.1"/>
    <property type="molecule type" value="Genomic_DNA"/>
</dbReference>
<dbReference type="SUPFAM" id="SSF49354">
    <property type="entry name" value="PapD-like"/>
    <property type="match status" value="1"/>
</dbReference>
<organism evidence="2 3">
    <name type="scientific">Vibrio ponticus</name>
    <dbReference type="NCBI Taxonomy" id="265668"/>
    <lineage>
        <taxon>Bacteria</taxon>
        <taxon>Pseudomonadati</taxon>
        <taxon>Pseudomonadota</taxon>
        <taxon>Gammaproteobacteria</taxon>
        <taxon>Vibrionales</taxon>
        <taxon>Vibrionaceae</taxon>
        <taxon>Vibrio</taxon>
    </lineage>
</organism>